<proteinExistence type="predicted"/>
<protein>
    <submittedName>
        <fullName evidence="1">19759_t:CDS:1</fullName>
    </submittedName>
</protein>
<keyword evidence="2" id="KW-1185">Reference proteome</keyword>
<evidence type="ECO:0000313" key="2">
    <source>
        <dbReference type="Proteomes" id="UP000789759"/>
    </source>
</evidence>
<reference evidence="1" key="1">
    <citation type="submission" date="2021-06" db="EMBL/GenBank/DDBJ databases">
        <authorList>
            <person name="Kallberg Y."/>
            <person name="Tangrot J."/>
            <person name="Rosling A."/>
        </authorList>
    </citation>
    <scope>NUCLEOTIDE SEQUENCE</scope>
    <source>
        <strain evidence="1">FL966</strain>
    </source>
</reference>
<gene>
    <name evidence="1" type="ORF">CPELLU_LOCUS12153</name>
</gene>
<sequence>MPCPGKTFVNGITWYSPIITKPEELSFCEECYNQFIRNTPLNIHMRNDGTFIGVCDFSAKIRELWLAAVRENNIDRFNEYVQSKIEDVRTMRTKYAQLYSNYSLEIQRRGVLVSSQFKSSMEDTALKAPCPVRPVLANS</sequence>
<dbReference type="AlphaFoldDB" id="A0A9N9HV24"/>
<accession>A0A9N9HV24</accession>
<dbReference type="EMBL" id="CAJVQA010011469">
    <property type="protein sequence ID" value="CAG8707481.1"/>
    <property type="molecule type" value="Genomic_DNA"/>
</dbReference>
<organism evidence="1 2">
    <name type="scientific">Cetraspora pellucida</name>
    <dbReference type="NCBI Taxonomy" id="1433469"/>
    <lineage>
        <taxon>Eukaryota</taxon>
        <taxon>Fungi</taxon>
        <taxon>Fungi incertae sedis</taxon>
        <taxon>Mucoromycota</taxon>
        <taxon>Glomeromycotina</taxon>
        <taxon>Glomeromycetes</taxon>
        <taxon>Diversisporales</taxon>
        <taxon>Gigasporaceae</taxon>
        <taxon>Cetraspora</taxon>
    </lineage>
</organism>
<dbReference type="Proteomes" id="UP000789759">
    <property type="component" value="Unassembled WGS sequence"/>
</dbReference>
<comment type="caution">
    <text evidence="1">The sequence shown here is derived from an EMBL/GenBank/DDBJ whole genome shotgun (WGS) entry which is preliminary data.</text>
</comment>
<evidence type="ECO:0000313" key="1">
    <source>
        <dbReference type="EMBL" id="CAG8707481.1"/>
    </source>
</evidence>
<name>A0A9N9HV24_9GLOM</name>
<dbReference type="OrthoDB" id="5324692at2759"/>